<dbReference type="KEGG" id="cia:BEN51_03945"/>
<dbReference type="PANTHER" id="PTHR10146:SF14">
    <property type="entry name" value="PYRIDOXAL PHOSPHATE HOMEOSTASIS PROTEIN"/>
    <property type="match status" value="1"/>
</dbReference>
<dbReference type="InterPro" id="IPR029066">
    <property type="entry name" value="PLP-binding_barrel"/>
</dbReference>
<dbReference type="AlphaFoldDB" id="A0A343JAV2"/>
<comment type="function">
    <text evidence="2">Pyridoxal 5'-phosphate (PLP)-binding protein, which is involved in PLP homeostasis.</text>
</comment>
<sequence>MSIKEEIIKIKNSIPSNVKLVAVSKTKPIEDIMEAYKAGQRDFGENKVQELLEKEISLPKDINWHLIGKLQTNKVKYIVGKVCLIHSLSSIKLLDTIEKEYSKKNLTANTLIQINIGREDSKNGIFIEELDELIDAIERSKHCKVKGIMTIIPKGSDEENRYYFKEVKKIYDNLKERKFKNISMEILSMGMSNDYKIAIEEGANLIRIGQGIFGKRVLGGNNNG</sequence>
<dbReference type="GO" id="GO:0030170">
    <property type="term" value="F:pyridoxal phosphate binding"/>
    <property type="evidence" value="ECO:0007669"/>
    <property type="project" value="UniProtKB-UniRule"/>
</dbReference>
<keyword evidence="1 2" id="KW-0663">Pyridoxal phosphate</keyword>
<dbReference type="FunFam" id="3.20.20.10:FF:000018">
    <property type="entry name" value="Pyridoxal phosphate homeostasis protein"/>
    <property type="match status" value="1"/>
</dbReference>
<keyword evidence="7" id="KW-1185">Reference proteome</keyword>
<dbReference type="Gene3D" id="3.20.20.10">
    <property type="entry name" value="Alanine racemase"/>
    <property type="match status" value="1"/>
</dbReference>
<dbReference type="OrthoDB" id="9804072at2"/>
<feature type="domain" description="Alanine racemase N-terminal" evidence="5">
    <location>
        <begin position="3"/>
        <end position="215"/>
    </location>
</feature>
<dbReference type="PIRSF" id="PIRSF004848">
    <property type="entry name" value="YBL036c_PLPDEIII"/>
    <property type="match status" value="1"/>
</dbReference>
<dbReference type="HAMAP" id="MF_02087">
    <property type="entry name" value="PLP_homeostasis"/>
    <property type="match status" value="1"/>
</dbReference>
<dbReference type="RefSeq" id="WP_119864796.1">
    <property type="nucleotide sequence ID" value="NZ_CP016786.1"/>
</dbReference>
<evidence type="ECO:0000256" key="1">
    <source>
        <dbReference type="ARBA" id="ARBA00022898"/>
    </source>
</evidence>
<dbReference type="InterPro" id="IPR001608">
    <property type="entry name" value="Ala_racemase_N"/>
</dbReference>
<comment type="cofactor">
    <cofactor evidence="3">
        <name>pyridoxal 5'-phosphate</name>
        <dbReference type="ChEBI" id="CHEBI:597326"/>
    </cofactor>
</comment>
<evidence type="ECO:0000256" key="4">
    <source>
        <dbReference type="RuleBase" id="RU004514"/>
    </source>
</evidence>
<evidence type="ECO:0000256" key="3">
    <source>
        <dbReference type="PIRSR" id="PIRSR004848-1"/>
    </source>
</evidence>
<dbReference type="NCBIfam" id="TIGR00044">
    <property type="entry name" value="YggS family pyridoxal phosphate-dependent enzyme"/>
    <property type="match status" value="1"/>
</dbReference>
<name>A0A343JAV2_9CLOT</name>
<evidence type="ECO:0000256" key="2">
    <source>
        <dbReference type="HAMAP-Rule" id="MF_02087"/>
    </source>
</evidence>
<evidence type="ECO:0000259" key="5">
    <source>
        <dbReference type="Pfam" id="PF01168"/>
    </source>
</evidence>
<reference evidence="6 7" key="1">
    <citation type="submission" date="2016-08" db="EMBL/GenBank/DDBJ databases">
        <title>Complete Genome Sequence Of The Indigo Reducing Clostridium isatidis DSM15098.</title>
        <authorList>
            <person name="Little G.T."/>
            <person name="Minton N.P."/>
        </authorList>
    </citation>
    <scope>NUCLEOTIDE SEQUENCE [LARGE SCALE GENOMIC DNA]</scope>
    <source>
        <strain evidence="6 7">DSM 15098</strain>
    </source>
</reference>
<dbReference type="Proteomes" id="UP000264883">
    <property type="component" value="Chromosome"/>
</dbReference>
<comment type="similarity">
    <text evidence="2 4">Belongs to the pyridoxal phosphate-binding protein YggS/PROSC family.</text>
</comment>
<evidence type="ECO:0000313" key="6">
    <source>
        <dbReference type="EMBL" id="ASW42660.1"/>
    </source>
</evidence>
<protein>
    <recommendedName>
        <fullName evidence="2">Pyridoxal phosphate homeostasis protein</fullName>
        <shortName evidence="2">PLP homeostasis protein</shortName>
    </recommendedName>
</protein>
<dbReference type="PANTHER" id="PTHR10146">
    <property type="entry name" value="PROLINE SYNTHETASE CO-TRANSCRIBED BACTERIAL HOMOLOG PROTEIN"/>
    <property type="match status" value="1"/>
</dbReference>
<dbReference type="EMBL" id="CP016786">
    <property type="protein sequence ID" value="ASW42660.1"/>
    <property type="molecule type" value="Genomic_DNA"/>
</dbReference>
<evidence type="ECO:0000313" key="7">
    <source>
        <dbReference type="Proteomes" id="UP000264883"/>
    </source>
</evidence>
<organism evidence="6 7">
    <name type="scientific">Clostridium isatidis</name>
    <dbReference type="NCBI Taxonomy" id="182773"/>
    <lineage>
        <taxon>Bacteria</taxon>
        <taxon>Bacillati</taxon>
        <taxon>Bacillota</taxon>
        <taxon>Clostridia</taxon>
        <taxon>Eubacteriales</taxon>
        <taxon>Clostridiaceae</taxon>
        <taxon>Clostridium</taxon>
    </lineage>
</organism>
<feature type="modified residue" description="N6-(pyridoxal phosphate)lysine" evidence="2 3">
    <location>
        <position position="25"/>
    </location>
</feature>
<dbReference type="Pfam" id="PF01168">
    <property type="entry name" value="Ala_racemase_N"/>
    <property type="match status" value="1"/>
</dbReference>
<proteinExistence type="inferred from homology"/>
<dbReference type="CDD" id="cd00635">
    <property type="entry name" value="PLPDE_III_YBL036c_like"/>
    <property type="match status" value="1"/>
</dbReference>
<dbReference type="SUPFAM" id="SSF51419">
    <property type="entry name" value="PLP-binding barrel"/>
    <property type="match status" value="1"/>
</dbReference>
<dbReference type="InterPro" id="IPR011078">
    <property type="entry name" value="PyrdxlP_homeostasis"/>
</dbReference>
<accession>A0A343JAV2</accession>
<gene>
    <name evidence="6" type="ORF">BEN51_03945</name>
</gene>